<dbReference type="NCBIfam" id="NF033496">
    <property type="entry name" value="DUF2080_fam_acc"/>
    <property type="match status" value="1"/>
</dbReference>
<dbReference type="EMBL" id="CP002057">
    <property type="protein sequence ID" value="ADI36170.1"/>
    <property type="molecule type" value="Genomic_DNA"/>
</dbReference>
<dbReference type="Proteomes" id="UP000007722">
    <property type="component" value="Chromosome"/>
</dbReference>
<dbReference type="KEGG" id="mvo:Mvol_0510"/>
<proteinExistence type="predicted"/>
<dbReference type="HOGENOM" id="CLU_2875140_0_0_2"/>
<dbReference type="STRING" id="456320.Mvol_0510"/>
<organism evidence="1 2">
    <name type="scientific">Methanococcus voltae (strain ATCC BAA-1334 / A3)</name>
    <dbReference type="NCBI Taxonomy" id="456320"/>
    <lineage>
        <taxon>Archaea</taxon>
        <taxon>Methanobacteriati</taxon>
        <taxon>Methanobacteriota</taxon>
        <taxon>Methanomada group</taxon>
        <taxon>Methanococci</taxon>
        <taxon>Methanococcales</taxon>
        <taxon>Methanococcaceae</taxon>
        <taxon>Methanococcus</taxon>
    </lineage>
</organism>
<evidence type="ECO:0000313" key="2">
    <source>
        <dbReference type="Proteomes" id="UP000007722"/>
    </source>
</evidence>
<accession>D7DSR0</accession>
<dbReference type="InParanoid" id="D7DSR0"/>
<dbReference type="Pfam" id="PF09853">
    <property type="entry name" value="DUF2080"/>
    <property type="match status" value="1"/>
</dbReference>
<protein>
    <submittedName>
        <fullName evidence="1">Uncharacterized protein</fullName>
    </submittedName>
</protein>
<dbReference type="InterPro" id="IPR019205">
    <property type="entry name" value="DUF2080_transposon-encoded"/>
</dbReference>
<name>D7DSR0_METV3</name>
<reference evidence="1 2" key="1">
    <citation type="submission" date="2010-05" db="EMBL/GenBank/DDBJ databases">
        <title>Complete sequence of Methanococcus voltae A3.</title>
        <authorList>
            <consortium name="US DOE Joint Genome Institute"/>
            <person name="Lucas S."/>
            <person name="Copeland A."/>
            <person name="Lapidus A."/>
            <person name="Cheng J.-F."/>
            <person name="Bruce D."/>
            <person name="Goodwin L."/>
            <person name="Pitluck S."/>
            <person name="Lowry S."/>
            <person name="Clum A."/>
            <person name="Land M."/>
            <person name="Hauser L."/>
            <person name="Kyrpides N."/>
            <person name="Mikhailova N."/>
            <person name="Whitman W.B."/>
            <person name="Woyke T."/>
        </authorList>
    </citation>
    <scope>NUCLEOTIDE SEQUENCE [LARGE SCALE GENOMIC DNA]</scope>
    <source>
        <strain evidence="2">ATCC BAA-1334 / A3</strain>
    </source>
</reference>
<gene>
    <name evidence="1" type="ordered locus">Mvol_0510</name>
</gene>
<keyword evidence="2" id="KW-1185">Reference proteome</keyword>
<evidence type="ECO:0000313" key="1">
    <source>
        <dbReference type="EMBL" id="ADI36170.1"/>
    </source>
</evidence>
<dbReference type="AlphaFoldDB" id="D7DSR0"/>
<sequence length="61" mass="6681">MANTAKLDTGVYWGIISPHGNSARFSLPKGELGKEAVLIILPDNESIKEKIISVLVEEEEE</sequence>